<dbReference type="InterPro" id="IPR049945">
    <property type="entry name" value="AAA_22"/>
</dbReference>
<accession>A0A1X7BR82</accession>
<dbReference type="AlphaFoldDB" id="A0A1X7BR82"/>
<evidence type="ECO:0000259" key="2">
    <source>
        <dbReference type="SMART" id="SM00382"/>
    </source>
</evidence>
<dbReference type="InterPro" id="IPR027417">
    <property type="entry name" value="P-loop_NTPase"/>
</dbReference>
<proteinExistence type="predicted"/>
<evidence type="ECO:0000313" key="3">
    <source>
        <dbReference type="EMBL" id="SMC12090.1"/>
    </source>
</evidence>
<dbReference type="Proteomes" id="UP000193224">
    <property type="component" value="Unassembled WGS sequence"/>
</dbReference>
<dbReference type="GO" id="GO:0016887">
    <property type="term" value="F:ATP hydrolysis activity"/>
    <property type="evidence" value="ECO:0007669"/>
    <property type="project" value="InterPro"/>
</dbReference>
<feature type="region of interest" description="Disordered" evidence="1">
    <location>
        <begin position="31"/>
        <end position="52"/>
    </location>
</feature>
<dbReference type="InterPro" id="IPR052026">
    <property type="entry name" value="ExeA_AAA_ATPase_DNA-bind"/>
</dbReference>
<dbReference type="SUPFAM" id="SSF52540">
    <property type="entry name" value="P-loop containing nucleoside triphosphate hydrolases"/>
    <property type="match status" value="1"/>
</dbReference>
<dbReference type="EMBL" id="FWXB01000005">
    <property type="protein sequence ID" value="SMC12090.1"/>
    <property type="molecule type" value="Genomic_DNA"/>
</dbReference>
<sequence>MNGRLSETSDHRGPPDVLNIFKTQDIFSPKKAIPHFNKPHTSMVSNEGVRDEGEAPPDIVTFMSVRATAEKNPTLQSKQSLALHKKMSKAYMPRSQSATPLTKLMEGVPNTSYTKPMNSSVEIYTKHFELKERPFTLLPDPDFLFWSPAHQRAFTMLEYGTLTGAPITLITGDVGAGKTTLLQHFLKNLDDDVKVGLISNAHGSRGELLRWVLMSLGQTADANATYVDLFDQFQAYLIKEYSVGNRVVLIFDEAQNLSMESLEELRMFTNINANKDELLQLVLVGQPELREIVRKPELRQFAQRVASSFHLNAMDERTTLSYIGHRLKKAGAHRNLFTESAGKLIYQHTHGVPRLVNQLCDLSMVYAFAKGQKTVTLATVEQVLEDGAFFGASAPDANETFE</sequence>
<dbReference type="Gene3D" id="3.40.50.300">
    <property type="entry name" value="P-loop containing nucleotide triphosphate hydrolases"/>
    <property type="match status" value="1"/>
</dbReference>
<feature type="domain" description="AAA+ ATPase" evidence="2">
    <location>
        <begin position="164"/>
        <end position="306"/>
    </location>
</feature>
<organism evidence="3 4">
    <name type="scientific">Roseovarius aestuarii</name>
    <dbReference type="NCBI Taxonomy" id="475083"/>
    <lineage>
        <taxon>Bacteria</taxon>
        <taxon>Pseudomonadati</taxon>
        <taxon>Pseudomonadota</taxon>
        <taxon>Alphaproteobacteria</taxon>
        <taxon>Rhodobacterales</taxon>
        <taxon>Roseobacteraceae</taxon>
        <taxon>Roseovarius</taxon>
    </lineage>
</organism>
<name>A0A1X7BR82_9RHOB</name>
<dbReference type="PANTHER" id="PTHR35894">
    <property type="entry name" value="GENERAL SECRETION PATHWAY PROTEIN A-RELATED"/>
    <property type="match status" value="1"/>
</dbReference>
<protein>
    <submittedName>
        <fullName evidence="3">Archaeal ATPase</fullName>
    </submittedName>
</protein>
<evidence type="ECO:0000256" key="1">
    <source>
        <dbReference type="SAM" id="MobiDB-lite"/>
    </source>
</evidence>
<evidence type="ECO:0000313" key="4">
    <source>
        <dbReference type="Proteomes" id="UP000193224"/>
    </source>
</evidence>
<reference evidence="3 4" key="1">
    <citation type="submission" date="2017-03" db="EMBL/GenBank/DDBJ databases">
        <authorList>
            <person name="Afonso C.L."/>
            <person name="Miller P.J."/>
            <person name="Scott M.A."/>
            <person name="Spackman E."/>
            <person name="Goraichik I."/>
            <person name="Dimitrov K.M."/>
            <person name="Suarez D.L."/>
            <person name="Swayne D.E."/>
        </authorList>
    </citation>
    <scope>NUCLEOTIDE SEQUENCE [LARGE SCALE GENOMIC DNA]</scope>
    <source>
        <strain evidence="3 4">CECT 7745</strain>
    </source>
</reference>
<dbReference type="SMART" id="SM00382">
    <property type="entry name" value="AAA"/>
    <property type="match status" value="1"/>
</dbReference>
<dbReference type="InterPro" id="IPR003593">
    <property type="entry name" value="AAA+_ATPase"/>
</dbReference>
<dbReference type="PANTHER" id="PTHR35894:SF1">
    <property type="entry name" value="PHOSPHORIBULOKINASE _ URIDINE KINASE FAMILY"/>
    <property type="match status" value="1"/>
</dbReference>
<keyword evidence="4" id="KW-1185">Reference proteome</keyword>
<dbReference type="Pfam" id="PF13401">
    <property type="entry name" value="AAA_22"/>
    <property type="match status" value="1"/>
</dbReference>
<gene>
    <name evidence="3" type="ORF">ROA7745_01913</name>
</gene>